<dbReference type="AGR" id="WB:WBGene00022671"/>
<organism evidence="2 3">
    <name type="scientific">Caenorhabditis elegans</name>
    <dbReference type="NCBI Taxonomy" id="6239"/>
    <lineage>
        <taxon>Eukaryota</taxon>
        <taxon>Metazoa</taxon>
        <taxon>Ecdysozoa</taxon>
        <taxon>Nematoda</taxon>
        <taxon>Chromadorea</taxon>
        <taxon>Rhabditida</taxon>
        <taxon>Rhabditina</taxon>
        <taxon>Rhabditomorpha</taxon>
        <taxon>Rhabditoidea</taxon>
        <taxon>Rhabditidae</taxon>
        <taxon>Peloderinae</taxon>
        <taxon>Caenorhabditis</taxon>
    </lineage>
</organism>
<dbReference type="Gene3D" id="3.30.160.60">
    <property type="entry name" value="Classic Zinc Finger"/>
    <property type="match status" value="1"/>
</dbReference>
<evidence type="ECO:0000313" key="4">
    <source>
        <dbReference type="WormBase" id="ZK177.3"/>
    </source>
</evidence>
<evidence type="ECO:0000313" key="2">
    <source>
        <dbReference type="EMBL" id="CCD64865.2"/>
    </source>
</evidence>
<dbReference type="PhylomeDB" id="Q09659"/>
<dbReference type="SMART" id="SM00355">
    <property type="entry name" value="ZnF_C2H2"/>
    <property type="match status" value="3"/>
</dbReference>
<name>Q09659_CAEEL</name>
<dbReference type="UCSC" id="ZK177.3">
    <property type="organism name" value="c. elegans"/>
</dbReference>
<dbReference type="SMR" id="Q09659"/>
<dbReference type="eggNOG" id="KOG1721">
    <property type="taxonomic scope" value="Eukaryota"/>
</dbReference>
<dbReference type="InterPro" id="IPR013087">
    <property type="entry name" value="Znf_C2H2_type"/>
</dbReference>
<dbReference type="AlphaFoldDB" id="Q09659"/>
<dbReference type="EMBL" id="BX284602">
    <property type="protein sequence ID" value="CCD64865.2"/>
    <property type="molecule type" value="Genomic_DNA"/>
</dbReference>
<evidence type="ECO:0000313" key="3">
    <source>
        <dbReference type="Proteomes" id="UP000001940"/>
    </source>
</evidence>
<dbReference type="KEGG" id="cel:CELE_ZK177.3"/>
<dbReference type="HOGENOM" id="CLU_1332993_0_0_1"/>
<evidence type="ECO:0000259" key="1">
    <source>
        <dbReference type="SMART" id="SM00355"/>
    </source>
</evidence>
<dbReference type="OrthoDB" id="3561125at2759"/>
<proteinExistence type="predicted"/>
<dbReference type="CTD" id="191237"/>
<dbReference type="InParanoid" id="Q09659"/>
<dbReference type="GeneID" id="191237"/>
<dbReference type="PIR" id="T27766">
    <property type="entry name" value="T27766"/>
</dbReference>
<dbReference type="Proteomes" id="UP000001940">
    <property type="component" value="Chromosome II"/>
</dbReference>
<feature type="domain" description="C2H2-type" evidence="1">
    <location>
        <begin position="66"/>
        <end position="91"/>
    </location>
</feature>
<dbReference type="WormBase" id="ZK177.3">
    <property type="protein sequence ID" value="CE02092"/>
    <property type="gene ID" value="WBGene00022671"/>
</dbReference>
<feature type="domain" description="C2H2-type" evidence="1">
    <location>
        <begin position="9"/>
        <end position="34"/>
    </location>
</feature>
<gene>
    <name evidence="2" type="ORF">CELE_ZK177.3</name>
    <name evidence="2 4" type="ORF">ZK177.3</name>
</gene>
<dbReference type="RefSeq" id="NP_495056.3">
    <property type="nucleotide sequence ID" value="NM_062655.3"/>
</dbReference>
<sequence>MEESPTKTFKCPKCWNKFENKPKLITHVDLECKHKYFRCELCDFKSTQKTGLTSHYHGHIRQSNVIHCPYCKKKKTFKSRNNLMVHVHHYHPTHINEMKQANLESAKEEKMKTMLEKQAKEAHEFEISQPAVFEKDFASYDLPMFSQCPPMNGIPVSTPIEYPYSQNPYQDHTPFDSYPYPNFHPQQLPLPTFENNLPDIATYFDL</sequence>
<dbReference type="Bgee" id="WBGene00022671">
    <property type="expression patterns" value="Expressed in adult organism"/>
</dbReference>
<dbReference type="InterPro" id="IPR036236">
    <property type="entry name" value="Znf_C2H2_sf"/>
</dbReference>
<dbReference type="SUPFAM" id="SSF57667">
    <property type="entry name" value="beta-beta-alpha zinc fingers"/>
    <property type="match status" value="1"/>
</dbReference>
<keyword evidence="3" id="KW-1185">Reference proteome</keyword>
<protein>
    <submittedName>
        <fullName evidence="2">C2H2-type domain-containing protein</fullName>
    </submittedName>
</protein>
<feature type="domain" description="C2H2-type" evidence="1">
    <location>
        <begin position="37"/>
        <end position="59"/>
    </location>
</feature>
<accession>Q09659</accession>
<reference evidence="2 3" key="1">
    <citation type="journal article" date="1998" name="Science">
        <title>Genome sequence of the nematode C. elegans: a platform for investigating biology.</title>
        <authorList>
            <consortium name="The C. elegans sequencing consortium"/>
            <person name="Sulson J.E."/>
            <person name="Waterston R."/>
        </authorList>
    </citation>
    <scope>NUCLEOTIDE SEQUENCE [LARGE SCALE GENOMIC DNA]</scope>
    <source>
        <strain evidence="2 3">Bristol N2</strain>
    </source>
</reference>
<dbReference type="PaxDb" id="6239-ZK177.3"/>